<organism evidence="3">
    <name type="scientific">Lamprotornis superbus</name>
    <dbReference type="NCBI Taxonomy" id="245042"/>
    <lineage>
        <taxon>Eukaryota</taxon>
        <taxon>Metazoa</taxon>
        <taxon>Chordata</taxon>
        <taxon>Craniata</taxon>
        <taxon>Vertebrata</taxon>
        <taxon>Euteleostomi</taxon>
        <taxon>Archelosauria</taxon>
        <taxon>Archosauria</taxon>
        <taxon>Dinosauria</taxon>
        <taxon>Saurischia</taxon>
        <taxon>Theropoda</taxon>
        <taxon>Coelurosauria</taxon>
        <taxon>Aves</taxon>
        <taxon>Neognathae</taxon>
        <taxon>Neoaves</taxon>
        <taxon>Telluraves</taxon>
        <taxon>Australaves</taxon>
        <taxon>Passeriformes</taxon>
        <taxon>Sturnidae</taxon>
        <taxon>Lamprotornis</taxon>
    </lineage>
</organism>
<reference evidence="4" key="3">
    <citation type="submission" date="2022-01" db="EMBL/GenBank/DDBJ databases">
        <authorList>
            <person name="Rubenstein D.R."/>
        </authorList>
    </citation>
    <scope>NUCLEOTIDE SEQUENCE</scope>
    <source>
        <strain evidence="4">SS15</strain>
        <tissue evidence="4">Liver</tissue>
    </source>
</reference>
<evidence type="ECO:0000256" key="2">
    <source>
        <dbReference type="SAM" id="Phobius"/>
    </source>
</evidence>
<protein>
    <submittedName>
        <fullName evidence="3">Uncharacterized protein</fullName>
    </submittedName>
</protein>
<name>A0A835NH25_9PASS</name>
<comment type="caution">
    <text evidence="3">The sequence shown here is derived from an EMBL/GenBank/DDBJ whole genome shotgun (WGS) entry which is preliminary data.</text>
</comment>
<evidence type="ECO:0000313" key="4">
    <source>
        <dbReference type="EMBL" id="KAI1240133.1"/>
    </source>
</evidence>
<gene>
    <name evidence="4" type="ORF">IHE44_0011584</name>
    <name evidence="3" type="ORF">IHE44_006147</name>
</gene>
<keyword evidence="2" id="KW-1133">Transmembrane helix</keyword>
<evidence type="ECO:0000313" key="5">
    <source>
        <dbReference type="Proteomes" id="UP000618051"/>
    </source>
</evidence>
<keyword evidence="5" id="KW-1185">Reference proteome</keyword>
<dbReference type="EMBL" id="JADDUC020000004">
    <property type="protein sequence ID" value="KAI1240133.1"/>
    <property type="molecule type" value="Genomic_DNA"/>
</dbReference>
<feature type="transmembrane region" description="Helical" evidence="2">
    <location>
        <begin position="41"/>
        <end position="64"/>
    </location>
</feature>
<evidence type="ECO:0000313" key="3">
    <source>
        <dbReference type="EMBL" id="KAG0115347.1"/>
    </source>
</evidence>
<sequence>MSTGVAFPPKVSTKQLPQEENEISQKRKQLVGQFFKWGQPLLLALFISSLALRVPIVFSAVLMMPPGTAPGVDQQMLIMQLHA</sequence>
<keyword evidence="2" id="KW-0472">Membrane</keyword>
<dbReference type="EMBL" id="JADDUC010000230">
    <property type="protein sequence ID" value="KAG0115347.1"/>
    <property type="molecule type" value="Genomic_DNA"/>
</dbReference>
<keyword evidence="2" id="KW-0812">Transmembrane</keyword>
<reference evidence="3" key="1">
    <citation type="submission" date="2020-10" db="EMBL/GenBank/DDBJ databases">
        <title>Feather gene expression reveals the developmental basis of iridescence in African starlings.</title>
        <authorList>
            <person name="Rubenstein D.R."/>
        </authorList>
    </citation>
    <scope>NUCLEOTIDE SEQUENCE</scope>
    <source>
        <strain evidence="3">SS15</strain>
        <tissue evidence="3">Liver</tissue>
    </source>
</reference>
<dbReference type="Proteomes" id="UP000618051">
    <property type="component" value="Unassembled WGS sequence"/>
</dbReference>
<accession>A0A835NH25</accession>
<feature type="region of interest" description="Disordered" evidence="1">
    <location>
        <begin position="1"/>
        <end position="20"/>
    </location>
</feature>
<proteinExistence type="predicted"/>
<dbReference type="AlphaFoldDB" id="A0A835NH25"/>
<evidence type="ECO:0000256" key="1">
    <source>
        <dbReference type="SAM" id="MobiDB-lite"/>
    </source>
</evidence>
<reference evidence="4 5" key="2">
    <citation type="journal article" date="2021" name="J. Hered.">
        <title>Feather Gene Expression Elucidates the Developmental Basis of Plumage Iridescence in African Starlings.</title>
        <authorList>
            <person name="Rubenstein D.R."/>
            <person name="Corvelo A."/>
            <person name="MacManes M.D."/>
            <person name="Maia R."/>
            <person name="Narzisi G."/>
            <person name="Rousaki A."/>
            <person name="Vandenabeele P."/>
            <person name="Shawkey M.D."/>
            <person name="Solomon J."/>
        </authorList>
    </citation>
    <scope>NUCLEOTIDE SEQUENCE [LARGE SCALE GENOMIC DNA]</scope>
    <source>
        <strain evidence="4">SS15</strain>
    </source>
</reference>